<evidence type="ECO:0000313" key="2">
    <source>
        <dbReference type="EMBL" id="TWW10095.1"/>
    </source>
</evidence>
<dbReference type="Proteomes" id="UP000321083">
    <property type="component" value="Unassembled WGS sequence"/>
</dbReference>
<protein>
    <recommendedName>
        <fullName evidence="4">Carboxypeptidase regulatory-like domain-containing protein</fullName>
    </recommendedName>
</protein>
<feature type="region of interest" description="Disordered" evidence="1">
    <location>
        <begin position="41"/>
        <end position="65"/>
    </location>
</feature>
<name>A0A5C6M7M5_9PLAN</name>
<evidence type="ECO:0008006" key="4">
    <source>
        <dbReference type="Google" id="ProtNLM"/>
    </source>
</evidence>
<proteinExistence type="predicted"/>
<accession>A0A5C6M7M5</accession>
<dbReference type="AlphaFoldDB" id="A0A5C6M7M5"/>
<evidence type="ECO:0000256" key="1">
    <source>
        <dbReference type="SAM" id="MobiDB-lite"/>
    </source>
</evidence>
<evidence type="ECO:0000313" key="3">
    <source>
        <dbReference type="Proteomes" id="UP000321083"/>
    </source>
</evidence>
<reference evidence="2 3" key="2">
    <citation type="submission" date="2019-08" db="EMBL/GenBank/DDBJ databases">
        <authorList>
            <person name="Henke P."/>
        </authorList>
    </citation>
    <scope>NUCLEOTIDE SEQUENCE [LARGE SCALE GENOMIC DNA]</scope>
    <source>
        <strain evidence="2">Phe10_nw2017</strain>
    </source>
</reference>
<keyword evidence="3" id="KW-1185">Reference proteome</keyword>
<comment type="caution">
    <text evidence="2">The sequence shown here is derived from an EMBL/GenBank/DDBJ whole genome shotgun (WGS) entry which is preliminary data.</text>
</comment>
<dbReference type="EMBL" id="SRHE01000112">
    <property type="protein sequence ID" value="TWW10095.1"/>
    <property type="molecule type" value="Genomic_DNA"/>
</dbReference>
<reference evidence="2 3" key="1">
    <citation type="submission" date="2019-08" db="EMBL/GenBank/DDBJ databases">
        <title>100 year-old enigma solved: identification of Planctomyces bekefii, the type genus and species of the phylum Planctomycetes.</title>
        <authorList>
            <person name="Svetlana D.N."/>
            <person name="Overmann J."/>
        </authorList>
    </citation>
    <scope>NUCLEOTIDE SEQUENCE [LARGE SCALE GENOMIC DNA]</scope>
    <source>
        <strain evidence="2">Phe10_nw2017</strain>
    </source>
</reference>
<organism evidence="2 3">
    <name type="scientific">Planctomyces bekefii</name>
    <dbReference type="NCBI Taxonomy" id="1653850"/>
    <lineage>
        <taxon>Bacteria</taxon>
        <taxon>Pseudomonadati</taxon>
        <taxon>Planctomycetota</taxon>
        <taxon>Planctomycetia</taxon>
        <taxon>Planctomycetales</taxon>
        <taxon>Planctomycetaceae</taxon>
        <taxon>Planctomyces</taxon>
    </lineage>
</organism>
<gene>
    <name evidence="2" type="ORF">E3A20_07880</name>
</gene>
<sequence length="137" mass="14173">MLLACAGCVSTTSLTSPVEGLVTVNGEPAAGVSIVFHAQQEQPEMYSRPSAKSGSDGRFRLTSVSSGDGALPGRYLITLTCRVPPAESAGGLLGGGIPDAVPADQFKGRYANPQTSGFSFEVRDTHNVVPPIDLKLP</sequence>